<dbReference type="NCBIfam" id="NF033103">
    <property type="entry name" value="bla_class_A"/>
    <property type="match status" value="1"/>
</dbReference>
<dbReference type="InterPro" id="IPR045155">
    <property type="entry name" value="Beta-lactam_cat"/>
</dbReference>
<dbReference type="PANTHER" id="PTHR35333">
    <property type="entry name" value="BETA-LACTAMASE"/>
    <property type="match status" value="1"/>
</dbReference>
<feature type="chain" id="PRO_5046212794" description="Beta-lactamase" evidence="6">
    <location>
        <begin position="31"/>
        <end position="330"/>
    </location>
</feature>
<gene>
    <name evidence="8" type="primary">bla</name>
    <name evidence="8" type="ORF">R2D22_04285</name>
</gene>
<dbReference type="EMBL" id="CP137573">
    <property type="protein sequence ID" value="WOX20651.1"/>
    <property type="molecule type" value="Genomic_DNA"/>
</dbReference>
<evidence type="ECO:0000256" key="3">
    <source>
        <dbReference type="ARBA" id="ARBA00022801"/>
    </source>
</evidence>
<keyword evidence="6" id="KW-0732">Signal</keyword>
<evidence type="ECO:0000256" key="6">
    <source>
        <dbReference type="SAM" id="SignalP"/>
    </source>
</evidence>
<dbReference type="PROSITE" id="PS00146">
    <property type="entry name" value="BETA_LACTAMASE_A"/>
    <property type="match status" value="1"/>
</dbReference>
<dbReference type="PROSITE" id="PS51257">
    <property type="entry name" value="PROKAR_LIPOPROTEIN"/>
    <property type="match status" value="1"/>
</dbReference>
<keyword evidence="3 5" id="KW-0378">Hydrolase</keyword>
<organism evidence="8 9">
    <name type="scientific">Streptomyces solicathayae</name>
    <dbReference type="NCBI Taxonomy" id="3081768"/>
    <lineage>
        <taxon>Bacteria</taxon>
        <taxon>Bacillati</taxon>
        <taxon>Actinomycetota</taxon>
        <taxon>Actinomycetes</taxon>
        <taxon>Kitasatosporales</taxon>
        <taxon>Streptomycetaceae</taxon>
        <taxon>Streptomyces</taxon>
    </lineage>
</organism>
<protein>
    <recommendedName>
        <fullName evidence="2 5">Beta-lactamase</fullName>
        <ecNumber evidence="2 5">3.5.2.6</ecNumber>
    </recommendedName>
</protein>
<evidence type="ECO:0000259" key="7">
    <source>
        <dbReference type="Pfam" id="PF13354"/>
    </source>
</evidence>
<evidence type="ECO:0000256" key="1">
    <source>
        <dbReference type="ARBA" id="ARBA00009009"/>
    </source>
</evidence>
<sequence>MNLTHLRTEAGPRMGALLLALLLGGTAACAAPAPAPDPASDRPAVTSAAPVAADATPALTATLRKLERERAVRIGAVAYDTGTGRTVAHRADESFPILSVFKAFACAAVLQKARRTDPGLMERTVHWTAADEVPNSPVTEGRGAAGMTMAELCHATVTRSDNTAGNLVLKELGGPAGLTRFFRSLGDPVTRLDRWEPELNDWRPGERRDTTTPAALRRSFVPLVAGPDDGGALVPADRDRLNAWLRATETGDKRIRAGLPDGWTVGDKTGTTSSYGGAHDIAIAVPPSGAPVILVVLTRRTAATAAPDDAAVAATAGALVRELRQPGPRA</sequence>
<dbReference type="EC" id="3.5.2.6" evidence="2 5"/>
<dbReference type="SUPFAM" id="SSF56601">
    <property type="entry name" value="beta-lactamase/transpeptidase-like"/>
    <property type="match status" value="1"/>
</dbReference>
<feature type="domain" description="Beta-lactamase class A catalytic" evidence="7">
    <location>
        <begin position="76"/>
        <end position="298"/>
    </location>
</feature>
<keyword evidence="4 5" id="KW-0046">Antibiotic resistance</keyword>
<evidence type="ECO:0000256" key="2">
    <source>
        <dbReference type="ARBA" id="ARBA00012865"/>
    </source>
</evidence>
<dbReference type="PANTHER" id="PTHR35333:SF3">
    <property type="entry name" value="BETA-LACTAMASE-TYPE TRANSPEPTIDASE FOLD CONTAINING PROTEIN"/>
    <property type="match status" value="1"/>
</dbReference>
<dbReference type="RefSeq" id="WP_318101333.1">
    <property type="nucleotide sequence ID" value="NZ_CP137573.1"/>
</dbReference>
<dbReference type="Proteomes" id="UP001301731">
    <property type="component" value="Chromosome"/>
</dbReference>
<comment type="catalytic activity">
    <reaction evidence="5">
        <text>a beta-lactam + H2O = a substituted beta-amino acid</text>
        <dbReference type="Rhea" id="RHEA:20401"/>
        <dbReference type="ChEBI" id="CHEBI:15377"/>
        <dbReference type="ChEBI" id="CHEBI:35627"/>
        <dbReference type="ChEBI" id="CHEBI:140347"/>
        <dbReference type="EC" id="3.5.2.6"/>
    </reaction>
</comment>
<dbReference type="InterPro" id="IPR000871">
    <property type="entry name" value="Beta-lactam_class-A"/>
</dbReference>
<reference evidence="8 9" key="1">
    <citation type="submission" date="2023-10" db="EMBL/GenBank/DDBJ databases">
        <title>The genome sequence of Streptomyces sp. HUAS YS2.</title>
        <authorList>
            <person name="Mo P."/>
        </authorList>
    </citation>
    <scope>NUCLEOTIDE SEQUENCE [LARGE SCALE GENOMIC DNA]</scope>
    <source>
        <strain evidence="8 9">HUAS YS2</strain>
    </source>
</reference>
<evidence type="ECO:0000313" key="9">
    <source>
        <dbReference type="Proteomes" id="UP001301731"/>
    </source>
</evidence>
<dbReference type="Gene3D" id="3.40.710.10">
    <property type="entry name" value="DD-peptidase/beta-lactamase superfamily"/>
    <property type="match status" value="1"/>
</dbReference>
<dbReference type="Pfam" id="PF13354">
    <property type="entry name" value="Beta-lactamase2"/>
    <property type="match status" value="1"/>
</dbReference>
<proteinExistence type="inferred from homology"/>
<feature type="signal peptide" evidence="6">
    <location>
        <begin position="1"/>
        <end position="30"/>
    </location>
</feature>
<name>A0ABZ0LMD6_9ACTN</name>
<dbReference type="GO" id="GO:0008800">
    <property type="term" value="F:beta-lactamase activity"/>
    <property type="evidence" value="ECO:0007669"/>
    <property type="project" value="UniProtKB-EC"/>
</dbReference>
<keyword evidence="9" id="KW-1185">Reference proteome</keyword>
<dbReference type="InterPro" id="IPR023650">
    <property type="entry name" value="Beta-lactam_class-A_AS"/>
</dbReference>
<evidence type="ECO:0000313" key="8">
    <source>
        <dbReference type="EMBL" id="WOX20651.1"/>
    </source>
</evidence>
<accession>A0ABZ0LMD6</accession>
<comment type="similarity">
    <text evidence="1 5">Belongs to the class-A beta-lactamase family.</text>
</comment>
<evidence type="ECO:0000256" key="5">
    <source>
        <dbReference type="RuleBase" id="RU361140"/>
    </source>
</evidence>
<dbReference type="PRINTS" id="PR00118">
    <property type="entry name" value="BLACTAMASEA"/>
</dbReference>
<evidence type="ECO:0000256" key="4">
    <source>
        <dbReference type="ARBA" id="ARBA00023251"/>
    </source>
</evidence>
<dbReference type="InterPro" id="IPR012338">
    <property type="entry name" value="Beta-lactam/transpept-like"/>
</dbReference>